<feature type="transmembrane region" description="Helical" evidence="1">
    <location>
        <begin position="7"/>
        <end position="25"/>
    </location>
</feature>
<dbReference type="KEGG" id="mno:Mnod_6869"/>
<accession>B8IHF1</accession>
<keyword evidence="1" id="KW-0812">Transmembrane</keyword>
<dbReference type="Proteomes" id="UP000008207">
    <property type="component" value="Chromosome"/>
</dbReference>
<dbReference type="eggNOG" id="COG4743">
    <property type="taxonomic scope" value="Bacteria"/>
</dbReference>
<sequence>MRPARNWDLMAACLWAGLMVAAALFTDSPVLRTALGVPLVFLIVGHTVLRAVGIPTVTLTQHLTYSVGASLASCILGGFALHFAHGLNPIGWAIWMWGVTALATVIAGIRRTTPALPPRLSVIPGFRLWHGLALTASVLIVVGAFALAVDQEENHREFRYTEFWIVPQEGSGELVVGIRSAETKGQVFDVEVTLDNRPFATYRGLVIEPGETWTHNIPVLITDAPQKAEARLFRPQDNVIYRHVSALVPGT</sequence>
<keyword evidence="1" id="KW-1133">Transmembrane helix</keyword>
<reference evidence="2 3" key="1">
    <citation type="submission" date="2009-01" db="EMBL/GenBank/DDBJ databases">
        <title>Complete sequence of chromosome of Methylobacterium nodulans ORS 2060.</title>
        <authorList>
            <consortium name="US DOE Joint Genome Institute"/>
            <person name="Lucas S."/>
            <person name="Copeland A."/>
            <person name="Lapidus A."/>
            <person name="Glavina del Rio T."/>
            <person name="Dalin E."/>
            <person name="Tice H."/>
            <person name="Bruce D."/>
            <person name="Goodwin L."/>
            <person name="Pitluck S."/>
            <person name="Sims D."/>
            <person name="Brettin T."/>
            <person name="Detter J.C."/>
            <person name="Han C."/>
            <person name="Larimer F."/>
            <person name="Land M."/>
            <person name="Hauser L."/>
            <person name="Kyrpides N."/>
            <person name="Ivanova N."/>
            <person name="Marx C.J."/>
            <person name="Richardson P."/>
        </authorList>
    </citation>
    <scope>NUCLEOTIDE SEQUENCE [LARGE SCALE GENOMIC DNA]</scope>
    <source>
        <strain evidence="3">LMG 21967 / CNCM I-2342 / ORS 2060</strain>
    </source>
</reference>
<evidence type="ECO:0000313" key="2">
    <source>
        <dbReference type="EMBL" id="ACL61614.1"/>
    </source>
</evidence>
<feature type="transmembrane region" description="Helical" evidence="1">
    <location>
        <begin position="31"/>
        <end position="51"/>
    </location>
</feature>
<evidence type="ECO:0000256" key="1">
    <source>
        <dbReference type="SAM" id="Phobius"/>
    </source>
</evidence>
<organism evidence="2 3">
    <name type="scientific">Methylobacterium nodulans (strain LMG 21967 / CNCM I-2342 / ORS 2060)</name>
    <dbReference type="NCBI Taxonomy" id="460265"/>
    <lineage>
        <taxon>Bacteria</taxon>
        <taxon>Pseudomonadati</taxon>
        <taxon>Pseudomonadota</taxon>
        <taxon>Alphaproteobacteria</taxon>
        <taxon>Hyphomicrobiales</taxon>
        <taxon>Methylobacteriaceae</taxon>
        <taxon>Methylobacterium</taxon>
    </lineage>
</organism>
<gene>
    <name evidence="2" type="ordered locus">Mnod_6869</name>
</gene>
<dbReference type="HOGENOM" id="CLU_1106145_0_0_5"/>
<feature type="transmembrane region" description="Helical" evidence="1">
    <location>
        <begin position="129"/>
        <end position="149"/>
    </location>
</feature>
<name>B8IHF1_METNO</name>
<evidence type="ECO:0008006" key="4">
    <source>
        <dbReference type="Google" id="ProtNLM"/>
    </source>
</evidence>
<dbReference type="STRING" id="460265.Mnod_6869"/>
<keyword evidence="3" id="KW-1185">Reference proteome</keyword>
<feature type="transmembrane region" description="Helical" evidence="1">
    <location>
        <begin position="63"/>
        <end position="84"/>
    </location>
</feature>
<dbReference type="AlphaFoldDB" id="B8IHF1"/>
<feature type="transmembrane region" description="Helical" evidence="1">
    <location>
        <begin position="90"/>
        <end position="109"/>
    </location>
</feature>
<protein>
    <recommendedName>
        <fullName evidence="4">DUF1616 domain-containing protein</fullName>
    </recommendedName>
</protein>
<evidence type="ECO:0000313" key="3">
    <source>
        <dbReference type="Proteomes" id="UP000008207"/>
    </source>
</evidence>
<proteinExistence type="predicted"/>
<keyword evidence="1" id="KW-0472">Membrane</keyword>
<dbReference type="EMBL" id="CP001349">
    <property type="protein sequence ID" value="ACL61614.1"/>
    <property type="molecule type" value="Genomic_DNA"/>
</dbReference>